<dbReference type="Proteomes" id="UP000281406">
    <property type="component" value="Unassembled WGS sequence"/>
</dbReference>
<feature type="compositionally biased region" description="Acidic residues" evidence="1">
    <location>
        <begin position="184"/>
        <end position="201"/>
    </location>
</feature>
<feature type="region of interest" description="Disordered" evidence="1">
    <location>
        <begin position="224"/>
        <end position="259"/>
    </location>
</feature>
<dbReference type="EMBL" id="RJVU01048406">
    <property type="protein sequence ID" value="ROL43321.1"/>
    <property type="molecule type" value="Genomic_DNA"/>
</dbReference>
<name>A0A3N0YBS3_ANAGA</name>
<evidence type="ECO:0000256" key="1">
    <source>
        <dbReference type="SAM" id="MobiDB-lite"/>
    </source>
</evidence>
<feature type="region of interest" description="Disordered" evidence="1">
    <location>
        <begin position="116"/>
        <end position="207"/>
    </location>
</feature>
<sequence length="259" mass="27961">MNTRVLFTTSFHTACCVGRNRDGASLGKASESPLLYGSVSAEVLPVVRKPRGSQLIYGSSDAGDTNPVQPGLCLSTRLAHQSFQRISSSQINSSFYLSVYKLIRLPISRFSSIGDLNGCEDPSDDVSMSGEEGGASDQEDSAECDGSSPPSFTPLYNEEPRTHESLAVPDEGEEDEKGLKRCAEDDEDEEEEEEEEADGEGEPQWNGPVIGVILIAVRLPLDDSAGDVSAIGSPPLPSQTNCQENEEDGEKKSKREREK</sequence>
<comment type="caution">
    <text evidence="2">The sequence shown here is derived from an EMBL/GenBank/DDBJ whole genome shotgun (WGS) entry which is preliminary data.</text>
</comment>
<reference evidence="2 3" key="1">
    <citation type="submission" date="2018-10" db="EMBL/GenBank/DDBJ databases">
        <title>Genome assembly for a Yunnan-Guizhou Plateau 3E fish, Anabarilius grahami (Regan), and its evolutionary and genetic applications.</title>
        <authorList>
            <person name="Jiang W."/>
        </authorList>
    </citation>
    <scope>NUCLEOTIDE SEQUENCE [LARGE SCALE GENOMIC DNA]</scope>
    <source>
        <strain evidence="2">AG-KIZ</strain>
        <tissue evidence="2">Muscle</tissue>
    </source>
</reference>
<evidence type="ECO:0000313" key="3">
    <source>
        <dbReference type="Proteomes" id="UP000281406"/>
    </source>
</evidence>
<gene>
    <name evidence="2" type="ORF">DPX16_17142</name>
</gene>
<dbReference type="AlphaFoldDB" id="A0A3N0YBS3"/>
<accession>A0A3N0YBS3</accession>
<dbReference type="OrthoDB" id="8742770at2759"/>
<feature type="compositionally biased region" description="Basic and acidic residues" evidence="1">
    <location>
        <begin position="249"/>
        <end position="259"/>
    </location>
</feature>
<protein>
    <submittedName>
        <fullName evidence="2">Uncharacterized protein</fullName>
    </submittedName>
</protein>
<proteinExistence type="predicted"/>
<evidence type="ECO:0000313" key="2">
    <source>
        <dbReference type="EMBL" id="ROL43321.1"/>
    </source>
</evidence>
<organism evidence="2 3">
    <name type="scientific">Anabarilius grahami</name>
    <name type="common">Kanglang fish</name>
    <name type="synonym">Barilius grahami</name>
    <dbReference type="NCBI Taxonomy" id="495550"/>
    <lineage>
        <taxon>Eukaryota</taxon>
        <taxon>Metazoa</taxon>
        <taxon>Chordata</taxon>
        <taxon>Craniata</taxon>
        <taxon>Vertebrata</taxon>
        <taxon>Euteleostomi</taxon>
        <taxon>Actinopterygii</taxon>
        <taxon>Neopterygii</taxon>
        <taxon>Teleostei</taxon>
        <taxon>Ostariophysi</taxon>
        <taxon>Cypriniformes</taxon>
        <taxon>Xenocyprididae</taxon>
        <taxon>Xenocypridinae</taxon>
        <taxon>Xenocypridinae incertae sedis</taxon>
        <taxon>Anabarilius</taxon>
    </lineage>
</organism>
<keyword evidence="3" id="KW-1185">Reference proteome</keyword>